<evidence type="ECO:0000256" key="7">
    <source>
        <dbReference type="ARBA" id="ARBA00023136"/>
    </source>
</evidence>
<evidence type="ECO:0000256" key="3">
    <source>
        <dbReference type="ARBA" id="ARBA00008743"/>
    </source>
</evidence>
<keyword evidence="12" id="KW-1185">Reference proteome</keyword>
<feature type="signal peptide" evidence="8">
    <location>
        <begin position="1"/>
        <end position="21"/>
    </location>
</feature>
<evidence type="ECO:0000256" key="2">
    <source>
        <dbReference type="ARBA" id="ARBA00004922"/>
    </source>
</evidence>
<gene>
    <name evidence="11" type="ORF">NC653_018558</name>
</gene>
<dbReference type="InterPro" id="IPR005013">
    <property type="entry name" value="DDOST_48_kDa_subunit"/>
</dbReference>
<dbReference type="InterPro" id="IPR055457">
    <property type="entry name" value="OST48_N"/>
</dbReference>
<feature type="chain" id="PRO_5041774005" description="Dolichyl-diphosphooligosaccharide--protein glycosyltransferase 48 kDa subunit" evidence="8">
    <location>
        <begin position="22"/>
        <end position="453"/>
    </location>
</feature>
<evidence type="ECO:0000259" key="10">
    <source>
        <dbReference type="Pfam" id="PF23358"/>
    </source>
</evidence>
<accession>A0AAD6QGQ0</accession>
<comment type="similarity">
    <text evidence="3 8">Belongs to the DDOST 48 kDa subunit family.</text>
</comment>
<evidence type="ECO:0000256" key="1">
    <source>
        <dbReference type="ARBA" id="ARBA00004479"/>
    </source>
</evidence>
<keyword evidence="4" id="KW-0812">Transmembrane</keyword>
<sequence>MARINFSVLTILSVTLLPVLSLSFSPDSPSDRRLLVLLDDLSLKSSLSIFFNSLKSRGFDLDFKLADDPKLALQRYGQYLYDGLILFSPSIERFGGALDLAAVLDFVDSGHDLIIAADSSASDLIKSVATECGVDFDEDPSALVIDHKSYAVAGTEGDHTLIAADDFIESDVLLGKNKIEAPVLFKGIAHSLNAANALVLKVLSASPSAYSANPSSKLSSPPSLTGSSISLVSVIQARNNARIMITGSLDMFSNRFFRSSVQKAGSPKKYDKSGNEQFVTELSKWVFHERGHLKAVNLRHNKAGETDEPAMYRIKDDLDFSVEIYEWSGKSWEPYVANDVQVQFYMMSPYVLKTLSNDKKGLYHTSFKVPDVYGVFQFKVEYNRLGYTSLLLSKQIPVRPFRHNEYERFITAAFPYYGASFTMVFSKKKLEFYYVVNLYHLCMCKCVLSKWSC</sequence>
<feature type="domain" description="OST48 middle" evidence="10">
    <location>
        <begin position="300"/>
        <end position="433"/>
    </location>
</feature>
<feature type="domain" description="OST48 N-terminal" evidence="9">
    <location>
        <begin position="33"/>
        <end position="286"/>
    </location>
</feature>
<organism evidence="11 12">
    <name type="scientific">Populus alba x Populus x berolinensis</name>
    <dbReference type="NCBI Taxonomy" id="444605"/>
    <lineage>
        <taxon>Eukaryota</taxon>
        <taxon>Viridiplantae</taxon>
        <taxon>Streptophyta</taxon>
        <taxon>Embryophyta</taxon>
        <taxon>Tracheophyta</taxon>
        <taxon>Spermatophyta</taxon>
        <taxon>Magnoliopsida</taxon>
        <taxon>eudicotyledons</taxon>
        <taxon>Gunneridae</taxon>
        <taxon>Pentapetalae</taxon>
        <taxon>rosids</taxon>
        <taxon>fabids</taxon>
        <taxon>Malpighiales</taxon>
        <taxon>Salicaceae</taxon>
        <taxon>Saliceae</taxon>
        <taxon>Populus</taxon>
    </lineage>
</organism>
<dbReference type="Pfam" id="PF03345">
    <property type="entry name" value="OST48_N"/>
    <property type="match status" value="1"/>
</dbReference>
<evidence type="ECO:0000256" key="4">
    <source>
        <dbReference type="ARBA" id="ARBA00022692"/>
    </source>
</evidence>
<name>A0AAD6QGQ0_9ROSI</name>
<dbReference type="PANTHER" id="PTHR10830">
    <property type="entry name" value="DOLICHYL-DIPHOSPHOOLIGOSACCHARIDE--PROTEIN GLYCOSYLTRANSFERASE 48 KDA SUBUNIT"/>
    <property type="match status" value="1"/>
</dbReference>
<comment type="function">
    <text evidence="8">Subunit of the oligosaccharyl transferase (OST) complex that catalyzes the initial transfer of a defined glycan (Glc(3)Man(9)GlcNAc(2) in eukaryotes) from the lipid carrier dolichol-pyrophosphate to an asparagine residue within an Asn-X-Ser/Thr consensus motif in nascent polypeptide chains, the first step in protein N-glycosylation. N-glycosylation occurs cotranslationally and the complex associates with the Sec61 complex at the channel-forming translocon complex that mediates protein translocation across the endoplasmic reticulum (ER).</text>
</comment>
<dbReference type="AlphaFoldDB" id="A0AAD6QGQ0"/>
<evidence type="ECO:0000313" key="11">
    <source>
        <dbReference type="EMBL" id="KAJ6990070.1"/>
    </source>
</evidence>
<dbReference type="PANTHER" id="PTHR10830:SF5">
    <property type="entry name" value="DOLICHYL-DIPHOSPHOOLIGOSACCHARIDE--PROTEIN GLYCOSYLTRANSFERASE 48 KDA SUBUNIT"/>
    <property type="match status" value="1"/>
</dbReference>
<keyword evidence="6" id="KW-1133">Transmembrane helix</keyword>
<evidence type="ECO:0000256" key="5">
    <source>
        <dbReference type="ARBA" id="ARBA00022824"/>
    </source>
</evidence>
<protein>
    <recommendedName>
        <fullName evidence="8">Dolichyl-diphosphooligosaccharide--protein glycosyltransferase 48 kDa subunit</fullName>
        <shortName evidence="8">Oligosaccharyl transferase 48 kDa subunit</shortName>
    </recommendedName>
</protein>
<evidence type="ECO:0000259" key="9">
    <source>
        <dbReference type="Pfam" id="PF03345"/>
    </source>
</evidence>
<comment type="subunit">
    <text evidence="8">Component of the oligosaccharyltransferase (OST) complex.</text>
</comment>
<dbReference type="GO" id="GO:0018279">
    <property type="term" value="P:protein N-linked glycosylation via asparagine"/>
    <property type="evidence" value="ECO:0007669"/>
    <property type="project" value="UniProtKB-UniRule"/>
</dbReference>
<comment type="pathway">
    <text evidence="2 8">Protein modification; protein glycosylation.</text>
</comment>
<keyword evidence="7" id="KW-0472">Membrane</keyword>
<dbReference type="Pfam" id="PF23358">
    <property type="entry name" value="OST48_MD"/>
    <property type="match status" value="1"/>
</dbReference>
<dbReference type="GO" id="GO:0008250">
    <property type="term" value="C:oligosaccharyltransferase complex"/>
    <property type="evidence" value="ECO:0007669"/>
    <property type="project" value="TreeGrafter"/>
</dbReference>
<evidence type="ECO:0000313" key="12">
    <source>
        <dbReference type="Proteomes" id="UP001164929"/>
    </source>
</evidence>
<evidence type="ECO:0000256" key="8">
    <source>
        <dbReference type="RuleBase" id="RU361142"/>
    </source>
</evidence>
<comment type="caution">
    <text evidence="11">The sequence shown here is derived from an EMBL/GenBank/DDBJ whole genome shotgun (WGS) entry which is preliminary data.</text>
</comment>
<dbReference type="EMBL" id="JAQIZT010000007">
    <property type="protein sequence ID" value="KAJ6990070.1"/>
    <property type="molecule type" value="Genomic_DNA"/>
</dbReference>
<dbReference type="InterPro" id="IPR055459">
    <property type="entry name" value="OST48_MD"/>
</dbReference>
<reference evidence="11" key="1">
    <citation type="journal article" date="2023" name="Mol. Ecol. Resour.">
        <title>Chromosome-level genome assembly of a triploid poplar Populus alba 'Berolinensis'.</title>
        <authorList>
            <person name="Chen S."/>
            <person name="Yu Y."/>
            <person name="Wang X."/>
            <person name="Wang S."/>
            <person name="Zhang T."/>
            <person name="Zhou Y."/>
            <person name="He R."/>
            <person name="Meng N."/>
            <person name="Wang Y."/>
            <person name="Liu W."/>
            <person name="Liu Z."/>
            <person name="Liu J."/>
            <person name="Guo Q."/>
            <person name="Huang H."/>
            <person name="Sederoff R.R."/>
            <person name="Wang G."/>
            <person name="Qu G."/>
            <person name="Chen S."/>
        </authorList>
    </citation>
    <scope>NUCLEOTIDE SEQUENCE</scope>
    <source>
        <strain evidence="11">SC-2020</strain>
    </source>
</reference>
<evidence type="ECO:0000256" key="6">
    <source>
        <dbReference type="ARBA" id="ARBA00022989"/>
    </source>
</evidence>
<keyword evidence="5 8" id="KW-0256">Endoplasmic reticulum</keyword>
<proteinExistence type="inferred from homology"/>
<keyword evidence="8" id="KW-0732">Signal</keyword>
<dbReference type="Proteomes" id="UP001164929">
    <property type="component" value="Chromosome 7"/>
</dbReference>
<comment type="subcellular location">
    <subcellularLocation>
        <location evidence="8">Endoplasmic reticulum membrane</location>
        <topology evidence="8">Single-pass type I membrane protein</topology>
    </subcellularLocation>
    <subcellularLocation>
        <location evidence="1">Membrane</location>
        <topology evidence="1">Single-pass type I membrane protein</topology>
    </subcellularLocation>
</comment>